<comment type="caution">
    <text evidence="2">The sequence shown here is derived from an EMBL/GenBank/DDBJ whole genome shotgun (WGS) entry which is preliminary data.</text>
</comment>
<proteinExistence type="predicted"/>
<feature type="compositionally biased region" description="Low complexity" evidence="1">
    <location>
        <begin position="1"/>
        <end position="14"/>
    </location>
</feature>
<feature type="region of interest" description="Disordered" evidence="1">
    <location>
        <begin position="57"/>
        <end position="150"/>
    </location>
</feature>
<name>A0A2J7ZV26_9CHLO</name>
<evidence type="ECO:0000256" key="1">
    <source>
        <dbReference type="SAM" id="MobiDB-lite"/>
    </source>
</evidence>
<feature type="region of interest" description="Disordered" evidence="1">
    <location>
        <begin position="1"/>
        <end position="20"/>
    </location>
</feature>
<dbReference type="Proteomes" id="UP000236333">
    <property type="component" value="Unassembled WGS sequence"/>
</dbReference>
<accession>A0A2J7ZV26</accession>
<feature type="region of interest" description="Disordered" evidence="1">
    <location>
        <begin position="157"/>
        <end position="176"/>
    </location>
</feature>
<gene>
    <name evidence="2" type="ORF">TSOC_009752</name>
</gene>
<reference evidence="2 3" key="1">
    <citation type="journal article" date="2017" name="Mol. Biol. Evol.">
        <title>The 4-celled Tetrabaena socialis nuclear genome reveals the essential components for genetic control of cell number at the origin of multicellularity in the volvocine lineage.</title>
        <authorList>
            <person name="Featherston J."/>
            <person name="Arakaki Y."/>
            <person name="Hanschen E.R."/>
            <person name="Ferris P.J."/>
            <person name="Michod R.E."/>
            <person name="Olson B.J.S.C."/>
            <person name="Nozaki H."/>
            <person name="Durand P.M."/>
        </authorList>
    </citation>
    <scope>NUCLEOTIDE SEQUENCE [LARGE SCALE GENOMIC DNA]</scope>
    <source>
        <strain evidence="2 3">NIES-571</strain>
    </source>
</reference>
<protein>
    <submittedName>
        <fullName evidence="2">Uncharacterized protein</fullName>
    </submittedName>
</protein>
<evidence type="ECO:0000313" key="3">
    <source>
        <dbReference type="Proteomes" id="UP000236333"/>
    </source>
</evidence>
<feature type="compositionally biased region" description="Low complexity" evidence="1">
    <location>
        <begin position="104"/>
        <end position="113"/>
    </location>
</feature>
<feature type="compositionally biased region" description="Pro residues" evidence="1">
    <location>
        <begin position="92"/>
        <end position="103"/>
    </location>
</feature>
<dbReference type="AlphaFoldDB" id="A0A2J7ZV26"/>
<sequence length="326" mass="33355">MYSISCSSASSSDAPPGPPPPLVRALSEVLTRTDWPLLPRTDWLLLPRAGVDPPEWMIITSAPSPPSPGIEPGSIAPPPSGVFPREPRSGDPTPPRSEPPGPSAVPSRPMRGGVRPRGPPPPPPPGDSGVRGGLPPASSPPLKAPVPGRLLPRLLPTTASAGSVPPRPLIGGSADPIRLNEPLARMLMPGPTGMSSRLITPRPPGPPALPAGRTPPAISSSTSPKRRCSTCSSAGLTPAPSSFSTSKGCPPDLRMRYTSATSRTAAGGPGEEASGVGLGPPQRPRACICVMVVHTSSGARSAFHRTLPMDLITACSACSRVFQSGE</sequence>
<dbReference type="EMBL" id="PGGS01000421">
    <property type="protein sequence ID" value="PNH04126.1"/>
    <property type="molecule type" value="Genomic_DNA"/>
</dbReference>
<organism evidence="2 3">
    <name type="scientific">Tetrabaena socialis</name>
    <dbReference type="NCBI Taxonomy" id="47790"/>
    <lineage>
        <taxon>Eukaryota</taxon>
        <taxon>Viridiplantae</taxon>
        <taxon>Chlorophyta</taxon>
        <taxon>core chlorophytes</taxon>
        <taxon>Chlorophyceae</taxon>
        <taxon>CS clade</taxon>
        <taxon>Chlamydomonadales</taxon>
        <taxon>Tetrabaenaceae</taxon>
        <taxon>Tetrabaena</taxon>
    </lineage>
</organism>
<feature type="region of interest" description="Disordered" evidence="1">
    <location>
        <begin position="260"/>
        <end position="279"/>
    </location>
</feature>
<feature type="region of interest" description="Disordered" evidence="1">
    <location>
        <begin position="202"/>
        <end position="250"/>
    </location>
</feature>
<keyword evidence="3" id="KW-1185">Reference proteome</keyword>
<feature type="compositionally biased region" description="Polar residues" evidence="1">
    <location>
        <begin position="217"/>
        <end position="247"/>
    </location>
</feature>
<feature type="compositionally biased region" description="Pro residues" evidence="1">
    <location>
        <begin position="117"/>
        <end position="126"/>
    </location>
</feature>
<feature type="compositionally biased region" description="Pro residues" evidence="1">
    <location>
        <begin position="63"/>
        <end position="81"/>
    </location>
</feature>
<evidence type="ECO:0000313" key="2">
    <source>
        <dbReference type="EMBL" id="PNH04126.1"/>
    </source>
</evidence>